<evidence type="ECO:0000256" key="1">
    <source>
        <dbReference type="ARBA" id="ARBA00004141"/>
    </source>
</evidence>
<feature type="transmembrane region" description="Helical" evidence="7">
    <location>
        <begin position="185"/>
        <end position="209"/>
    </location>
</feature>
<sequence>MSGKFCLSCGESGTYVPADAAAGDIKEINSELCDVCGNRCKHDATPHPIIISGDNQRHRSSGLIYSAVNTAEDMSQKTSSIVQPDENRSKSALATVLILFFVNLLNYMDRFTIAGVLPEVQTFYNIDHTEAGLLQTSFVCSFMILAPIFGYLGDRYNRKYIMAAGILFWSLTTLIGSFIPAGYFWWFLFFRGLVGIGEASYSTIAPTIIADMYKGTMRSRMLAFFYFAIPVGSGMGYMVGSNVAKAFQSWHWALRVTPVFGIICVLLLIFVLKEPPRGESEGGHDLAPTLWKEDMISLLHNPSFIWSTFGFTAVAFVAGALAWWGPSFLLYAVKVQKQTTDLGTISLVFGVITVVAGIIGVTAGSLAAQMLKKHDMTADPLVCAFGMITSMPFLFFGAIVAEHYTAAAYTLIFFGEVFLCLNWALVADILLYVVVPTRRSSAEAFQILLSHALGDAGSPYIIGTIADAIGDGKSPTNFMAFHSMQCALFTTCFVSVLGGLCFIICSWYIIDDKKKADDIIRGKCLTNSLESVSDGIFF</sequence>
<dbReference type="EnsemblMetazoa" id="SMAR009213-RA">
    <property type="protein sequence ID" value="SMAR009213-PA"/>
    <property type="gene ID" value="SMAR009213"/>
</dbReference>
<dbReference type="GO" id="GO:0016020">
    <property type="term" value="C:membrane"/>
    <property type="evidence" value="ECO:0007669"/>
    <property type="project" value="UniProtKB-SubCell"/>
</dbReference>
<dbReference type="PhylomeDB" id="T1J6E4"/>
<keyword evidence="4 7" id="KW-1133">Transmembrane helix</keyword>
<dbReference type="Proteomes" id="UP000014500">
    <property type="component" value="Unassembled WGS sequence"/>
</dbReference>
<comment type="similarity">
    <text evidence="6">Belongs to the major facilitator superfamily. Spinster (TC 2.A.1.49) family.</text>
</comment>
<keyword evidence="10" id="KW-1185">Reference proteome</keyword>
<dbReference type="SUPFAM" id="SSF103473">
    <property type="entry name" value="MFS general substrate transporter"/>
    <property type="match status" value="1"/>
</dbReference>
<dbReference type="OMA" id="YPWIVFA"/>
<dbReference type="EMBL" id="JH431878">
    <property type="status" value="NOT_ANNOTATED_CDS"/>
    <property type="molecule type" value="Genomic_DNA"/>
</dbReference>
<keyword evidence="2" id="KW-0813">Transport</keyword>
<feature type="transmembrane region" description="Helical" evidence="7">
    <location>
        <begin position="486"/>
        <end position="510"/>
    </location>
</feature>
<reference evidence="9" key="2">
    <citation type="submission" date="2015-02" db="UniProtKB">
        <authorList>
            <consortium name="EnsemblMetazoa"/>
        </authorList>
    </citation>
    <scope>IDENTIFICATION</scope>
</reference>
<reference evidence="10" key="1">
    <citation type="submission" date="2011-05" db="EMBL/GenBank/DDBJ databases">
        <authorList>
            <person name="Richards S.R."/>
            <person name="Qu J."/>
            <person name="Jiang H."/>
            <person name="Jhangiani S.N."/>
            <person name="Agravi P."/>
            <person name="Goodspeed R."/>
            <person name="Gross S."/>
            <person name="Mandapat C."/>
            <person name="Jackson L."/>
            <person name="Mathew T."/>
            <person name="Pu L."/>
            <person name="Thornton R."/>
            <person name="Saada N."/>
            <person name="Wilczek-Boney K.B."/>
            <person name="Lee S."/>
            <person name="Kovar C."/>
            <person name="Wu Y."/>
            <person name="Scherer S.E."/>
            <person name="Worley K.C."/>
            <person name="Muzny D.M."/>
            <person name="Gibbs R."/>
        </authorList>
    </citation>
    <scope>NUCLEOTIDE SEQUENCE</scope>
    <source>
        <strain evidence="10">Brora</strain>
    </source>
</reference>
<feature type="transmembrane region" description="Helical" evidence="7">
    <location>
        <begin position="91"/>
        <end position="108"/>
    </location>
</feature>
<evidence type="ECO:0000313" key="10">
    <source>
        <dbReference type="Proteomes" id="UP000014500"/>
    </source>
</evidence>
<feature type="transmembrane region" description="Helical" evidence="7">
    <location>
        <begin position="133"/>
        <end position="153"/>
    </location>
</feature>
<dbReference type="STRING" id="126957.T1J6E4"/>
<feature type="domain" description="Major facilitator superfamily (MFS) profile" evidence="8">
    <location>
        <begin position="95"/>
        <end position="514"/>
    </location>
</feature>
<evidence type="ECO:0000256" key="5">
    <source>
        <dbReference type="ARBA" id="ARBA00023136"/>
    </source>
</evidence>
<feature type="transmembrane region" description="Helical" evidence="7">
    <location>
        <begin position="345"/>
        <end position="368"/>
    </location>
</feature>
<dbReference type="InterPro" id="IPR044770">
    <property type="entry name" value="MFS_spinster-like"/>
</dbReference>
<dbReference type="PANTHER" id="PTHR23505">
    <property type="entry name" value="SPINSTER"/>
    <property type="match status" value="1"/>
</dbReference>
<dbReference type="InterPro" id="IPR020846">
    <property type="entry name" value="MFS_dom"/>
</dbReference>
<evidence type="ECO:0000256" key="6">
    <source>
        <dbReference type="ARBA" id="ARBA00024338"/>
    </source>
</evidence>
<evidence type="ECO:0000256" key="2">
    <source>
        <dbReference type="ARBA" id="ARBA00022448"/>
    </source>
</evidence>
<keyword evidence="5 7" id="KW-0472">Membrane</keyword>
<feature type="transmembrane region" description="Helical" evidence="7">
    <location>
        <begin position="252"/>
        <end position="272"/>
    </location>
</feature>
<evidence type="ECO:0000313" key="9">
    <source>
        <dbReference type="EnsemblMetazoa" id="SMAR009213-PA"/>
    </source>
</evidence>
<proteinExistence type="inferred from homology"/>
<name>T1J6E4_STRMM</name>
<dbReference type="PROSITE" id="PS50850">
    <property type="entry name" value="MFS"/>
    <property type="match status" value="1"/>
</dbReference>
<feature type="transmembrane region" description="Helical" evidence="7">
    <location>
        <begin position="380"/>
        <end position="401"/>
    </location>
</feature>
<keyword evidence="3 7" id="KW-0812">Transmembrane</keyword>
<evidence type="ECO:0000256" key="4">
    <source>
        <dbReference type="ARBA" id="ARBA00022989"/>
    </source>
</evidence>
<dbReference type="InterPro" id="IPR011701">
    <property type="entry name" value="MFS"/>
</dbReference>
<dbReference type="PANTHER" id="PTHR23505:SF79">
    <property type="entry name" value="PROTEIN SPINSTER"/>
    <property type="match status" value="1"/>
</dbReference>
<dbReference type="eggNOG" id="KOG1330">
    <property type="taxonomic scope" value="Eukaryota"/>
</dbReference>
<dbReference type="AlphaFoldDB" id="T1J6E4"/>
<protein>
    <recommendedName>
        <fullName evidence="8">Major facilitator superfamily (MFS) profile domain-containing protein</fullName>
    </recommendedName>
</protein>
<feature type="transmembrane region" description="Helical" evidence="7">
    <location>
        <begin position="407"/>
        <end position="435"/>
    </location>
</feature>
<organism evidence="9 10">
    <name type="scientific">Strigamia maritima</name>
    <name type="common">European centipede</name>
    <name type="synonym">Geophilus maritimus</name>
    <dbReference type="NCBI Taxonomy" id="126957"/>
    <lineage>
        <taxon>Eukaryota</taxon>
        <taxon>Metazoa</taxon>
        <taxon>Ecdysozoa</taxon>
        <taxon>Arthropoda</taxon>
        <taxon>Myriapoda</taxon>
        <taxon>Chilopoda</taxon>
        <taxon>Pleurostigmophora</taxon>
        <taxon>Geophilomorpha</taxon>
        <taxon>Linotaeniidae</taxon>
        <taxon>Strigamia</taxon>
    </lineage>
</organism>
<feature type="transmembrane region" description="Helical" evidence="7">
    <location>
        <begin position="221"/>
        <end position="240"/>
    </location>
</feature>
<dbReference type="CDD" id="cd17328">
    <property type="entry name" value="MFS_spinster_like"/>
    <property type="match status" value="1"/>
</dbReference>
<comment type="subcellular location">
    <subcellularLocation>
        <location evidence="1">Membrane</location>
        <topology evidence="1">Multi-pass membrane protein</topology>
    </subcellularLocation>
</comment>
<evidence type="ECO:0000259" key="8">
    <source>
        <dbReference type="PROSITE" id="PS50850"/>
    </source>
</evidence>
<dbReference type="GO" id="GO:0022857">
    <property type="term" value="F:transmembrane transporter activity"/>
    <property type="evidence" value="ECO:0007669"/>
    <property type="project" value="InterPro"/>
</dbReference>
<feature type="transmembrane region" description="Helical" evidence="7">
    <location>
        <begin position="160"/>
        <end position="179"/>
    </location>
</feature>
<dbReference type="Gene3D" id="1.20.1250.20">
    <property type="entry name" value="MFS general substrate transporter like domains"/>
    <property type="match status" value="1"/>
</dbReference>
<evidence type="ECO:0000256" key="3">
    <source>
        <dbReference type="ARBA" id="ARBA00022692"/>
    </source>
</evidence>
<evidence type="ECO:0000256" key="7">
    <source>
        <dbReference type="SAM" id="Phobius"/>
    </source>
</evidence>
<accession>T1J6E4</accession>
<dbReference type="HOGENOM" id="CLU_001265_5_12_1"/>
<dbReference type="Pfam" id="PF07690">
    <property type="entry name" value="MFS_1"/>
    <property type="match status" value="1"/>
</dbReference>
<dbReference type="InterPro" id="IPR036259">
    <property type="entry name" value="MFS_trans_sf"/>
</dbReference>
<feature type="transmembrane region" description="Helical" evidence="7">
    <location>
        <begin position="304"/>
        <end position="325"/>
    </location>
</feature>